<dbReference type="Gene3D" id="1.10.132.60">
    <property type="entry name" value="DNA polymerase family B, C-terminal domain"/>
    <property type="match status" value="1"/>
</dbReference>
<evidence type="ECO:0000256" key="16">
    <source>
        <dbReference type="ARBA" id="ARBA00049244"/>
    </source>
</evidence>
<evidence type="ECO:0000259" key="21">
    <source>
        <dbReference type="Pfam" id="PF22634"/>
    </source>
</evidence>
<keyword evidence="12 17" id="KW-0408">Iron</keyword>
<evidence type="ECO:0000256" key="2">
    <source>
        <dbReference type="ARBA" id="ARBA00004123"/>
    </source>
</evidence>
<dbReference type="GO" id="GO:0003887">
    <property type="term" value="F:DNA-directed DNA polymerase activity"/>
    <property type="evidence" value="ECO:0007669"/>
    <property type="project" value="UniProtKB-KW"/>
</dbReference>
<dbReference type="GO" id="GO:0045004">
    <property type="term" value="P:DNA replication proofreading"/>
    <property type="evidence" value="ECO:0007669"/>
    <property type="project" value="TreeGrafter"/>
</dbReference>
<evidence type="ECO:0000313" key="22">
    <source>
        <dbReference type="EMBL" id="KAJ3476439.1"/>
    </source>
</evidence>
<comment type="similarity">
    <text evidence="3 17">Belongs to the DNA polymerase type-B family.</text>
</comment>
<comment type="function">
    <text evidence="17">DNA polymerase II participates in chromosomal DNA replication.</text>
</comment>
<dbReference type="SUPFAM" id="SSF56672">
    <property type="entry name" value="DNA/RNA polymerases"/>
    <property type="match status" value="1"/>
</dbReference>
<feature type="region of interest" description="Disordered" evidence="18">
    <location>
        <begin position="1"/>
        <end position="53"/>
    </location>
</feature>
<dbReference type="SUPFAM" id="SSF53098">
    <property type="entry name" value="Ribonuclease H-like"/>
    <property type="match status" value="1"/>
</dbReference>
<keyword evidence="15 17" id="KW-0539">Nucleus</keyword>
<keyword evidence="13 17" id="KW-0411">Iron-sulfur</keyword>
<dbReference type="GO" id="GO:0000166">
    <property type="term" value="F:nucleotide binding"/>
    <property type="evidence" value="ECO:0007669"/>
    <property type="project" value="InterPro"/>
</dbReference>
<dbReference type="InterPro" id="IPR012337">
    <property type="entry name" value="RNaseH-like_sf"/>
</dbReference>
<dbReference type="FunFam" id="1.10.287.690:FF:000005">
    <property type="entry name" value="DNA polymerase epsilon catalytic subunit"/>
    <property type="match status" value="1"/>
</dbReference>
<evidence type="ECO:0000259" key="19">
    <source>
        <dbReference type="Pfam" id="PF00136"/>
    </source>
</evidence>
<keyword evidence="6 17" id="KW-0548">Nucleotidyltransferase</keyword>
<dbReference type="InterPro" id="IPR043502">
    <property type="entry name" value="DNA/RNA_pol_sf"/>
</dbReference>
<evidence type="ECO:0000256" key="17">
    <source>
        <dbReference type="RuleBase" id="RU365029"/>
    </source>
</evidence>
<feature type="domain" description="DNA-directed DNA polymerase family B exonuclease" evidence="20">
    <location>
        <begin position="252"/>
        <end position="457"/>
    </location>
</feature>
<evidence type="ECO:0000256" key="6">
    <source>
        <dbReference type="ARBA" id="ARBA00022695"/>
    </source>
</evidence>
<evidence type="ECO:0000256" key="4">
    <source>
        <dbReference type="ARBA" id="ARBA00022485"/>
    </source>
</evidence>
<evidence type="ECO:0000256" key="8">
    <source>
        <dbReference type="ARBA" id="ARBA00022723"/>
    </source>
</evidence>
<dbReference type="InterPro" id="IPR036397">
    <property type="entry name" value="RNaseH_sf"/>
</dbReference>
<dbReference type="Gene3D" id="3.30.420.10">
    <property type="entry name" value="Ribonuclease H-like superfamily/Ribonuclease H"/>
    <property type="match status" value="1"/>
</dbReference>
<keyword evidence="23" id="KW-1185">Reference proteome</keyword>
<accession>A0AAD5UX90</accession>
<dbReference type="AlphaFoldDB" id="A0AAD5UX90"/>
<reference evidence="22" key="1">
    <citation type="submission" date="2022-07" db="EMBL/GenBank/DDBJ databases">
        <title>Genome Sequence of Physisporinus lineatus.</title>
        <authorList>
            <person name="Buettner E."/>
        </authorList>
    </citation>
    <scope>NUCLEOTIDE SEQUENCE</scope>
    <source>
        <strain evidence="22">VT162</strain>
    </source>
</reference>
<dbReference type="EMBL" id="JANAWD010000707">
    <property type="protein sequence ID" value="KAJ3476439.1"/>
    <property type="molecule type" value="Genomic_DNA"/>
</dbReference>
<dbReference type="InterPro" id="IPR023211">
    <property type="entry name" value="DNA_pol_palm_dom_sf"/>
</dbReference>
<dbReference type="PANTHER" id="PTHR10670">
    <property type="entry name" value="DNA POLYMERASE EPSILON CATALYTIC SUBUNIT A"/>
    <property type="match status" value="1"/>
</dbReference>
<dbReference type="PANTHER" id="PTHR10670:SF0">
    <property type="entry name" value="DNA POLYMERASE EPSILON CATALYTIC SUBUNIT A"/>
    <property type="match status" value="1"/>
</dbReference>
<keyword evidence="5 17" id="KW-0808">Transferase</keyword>
<keyword evidence="8 17" id="KW-0479">Metal-binding</keyword>
<protein>
    <recommendedName>
        <fullName evidence="17">DNA polymerase epsilon catalytic subunit</fullName>
        <ecNumber evidence="17">2.7.7.7</ecNumber>
    </recommendedName>
</protein>
<dbReference type="Proteomes" id="UP001212997">
    <property type="component" value="Unassembled WGS sequence"/>
</dbReference>
<dbReference type="GO" id="GO:0008270">
    <property type="term" value="F:zinc ion binding"/>
    <property type="evidence" value="ECO:0007669"/>
    <property type="project" value="UniProtKB-KW"/>
</dbReference>
<dbReference type="InterPro" id="IPR006133">
    <property type="entry name" value="DNA-dir_DNA_pol_B_exonuc"/>
</dbReference>
<dbReference type="GO" id="GO:0008310">
    <property type="term" value="F:single-stranded DNA 3'-5' DNA exonuclease activity"/>
    <property type="evidence" value="ECO:0007669"/>
    <property type="project" value="TreeGrafter"/>
</dbReference>
<dbReference type="FunFam" id="3.90.1600.10:FF:000006">
    <property type="entry name" value="DNA polymerase epsilon catalytic subunit"/>
    <property type="match status" value="1"/>
</dbReference>
<comment type="caution">
    <text evidence="22">The sequence shown here is derived from an EMBL/GenBank/DDBJ whole genome shotgun (WGS) entry which is preliminary data.</text>
</comment>
<dbReference type="Pfam" id="PF03104">
    <property type="entry name" value="DNA_pol_B_exo1"/>
    <property type="match status" value="1"/>
</dbReference>
<dbReference type="FunFam" id="3.30.420.10:FF:000010">
    <property type="entry name" value="DNA polymerase epsilon catalytic subunit"/>
    <property type="match status" value="1"/>
</dbReference>
<sequence>MARGSFSGSSRRGRGFSRFGYRGGSSFRGGRGRGRGRGGAPGDAQPTRDDEGTLLEERFEQVKLQDEIDEKLGFSRVSEGPMKEGWLVNMHPTLVKDPDWPGGKAAVDYFFIQDDGGMFKCTYQYEPFFNIGCKSGMEAAIEEWLLKTYENTIFRITRERKEDLQLPNHLLGHQRLFLQLHFRNVADLLTVRKDLMPLALANGAKLDAVDAYAEVVQATADATMSIEIEDEWAGSTSRAGGADRDPQEGIIDIREYDVPYYLRVAIDNEMRVGLWYAVTFTAGQPAFKQLVERVKRADPVVMAYDIETTKAPLKFPDQAIDQVMMISYMVDGRGYLITNREIVSEDIEDFEYTPREGYEGPFEVFNEPDEAATIQRFFDHIQEVKPTVMATFNGDFFDFPFLCARGKVHGIDMYLETGFAKDSEDEFKSHTCVHMDCFRWVKRDSYLPQGSQGLKAVTTAKLGYNPIELDPELMTPYAMEQPQVLAQYSVSDAVATYYLYMKYVHPFIFSLCNIIPLKPDEVLRKGSGTLCETLLMVEAFRGHIIMPNRHEESHGKMYDGHLLSSETYVGGHVEALEAGVFRSDIPTHFKIEPSAVQKLIDELDLALTFCIVEESKSSLESVTNYDEVKSQIQKALEEMRDNPLHSVVDEAVCAVCDFNRPGKTCDRRMTWAWRGEYFPARRDEFNMIKHALNQESFPPKKAGGPQRKFVDLTDAEQSALLHKRLGDYSRKVYKKMKDTKVENREAIICQRENPFYIDTVRRFRDRRYEYKGLHKTWKKNLDTVLAESKPITEVDEAKKMIVLYDSLQLAHKCILNSFYGYVMRKGARWHSMEMAGITCLTGATIIQMARQLVEQIGRPLELDTDGIWCMLPGIFPENFKFKLSNGKAIGFSYPCTMLNHLVHAQFTNHQYHDLDPETGEYAIHSENSIFFELDGPYKAMILPSSKEEDKLLKKRYAVFNDDGSLAELKGFEVKRRGELQLIKIFQSQIFEKFLLGTTTEECYAAVAQIADRWLDVLFSKADNLGDDELVELIAENRSMSRTLAEYADGEG</sequence>
<feature type="domain" description="DNA-directed DNA polymerase family B multifunctional" evidence="19">
    <location>
        <begin position="796"/>
        <end position="856"/>
    </location>
</feature>
<dbReference type="EC" id="2.7.7.7" evidence="17"/>
<dbReference type="GO" id="GO:0006297">
    <property type="term" value="P:nucleotide-excision repair, DNA gap filling"/>
    <property type="evidence" value="ECO:0007669"/>
    <property type="project" value="TreeGrafter"/>
</dbReference>
<feature type="domain" description="DNA polymerase epsilon ,catalytic subunit A thumb" evidence="21">
    <location>
        <begin position="975"/>
        <end position="1048"/>
    </location>
</feature>
<gene>
    <name evidence="22" type="ORF">NLI96_g11155</name>
</gene>
<dbReference type="GO" id="GO:0006272">
    <property type="term" value="P:leading strand elongation"/>
    <property type="evidence" value="ECO:0007669"/>
    <property type="project" value="TreeGrafter"/>
</dbReference>
<evidence type="ECO:0000256" key="12">
    <source>
        <dbReference type="ARBA" id="ARBA00023004"/>
    </source>
</evidence>
<name>A0AAD5UX90_9APHY</name>
<dbReference type="Gene3D" id="3.30.342.10">
    <property type="entry name" value="DNA Polymerase, chain B, domain 1"/>
    <property type="match status" value="1"/>
</dbReference>
<keyword evidence="9 17" id="KW-0863">Zinc-finger</keyword>
<comment type="subcellular location">
    <subcellularLocation>
        <location evidence="2 17">Nucleus</location>
    </subcellularLocation>
</comment>
<feature type="compositionally biased region" description="Low complexity" evidence="18">
    <location>
        <begin position="1"/>
        <end position="20"/>
    </location>
</feature>
<dbReference type="SMART" id="SM00486">
    <property type="entry name" value="POLBc"/>
    <property type="match status" value="1"/>
</dbReference>
<evidence type="ECO:0000256" key="7">
    <source>
        <dbReference type="ARBA" id="ARBA00022705"/>
    </source>
</evidence>
<evidence type="ECO:0000259" key="20">
    <source>
        <dbReference type="Pfam" id="PF03104"/>
    </source>
</evidence>
<dbReference type="InterPro" id="IPR055191">
    <property type="entry name" value="POL2_thumb"/>
</dbReference>
<evidence type="ECO:0000256" key="5">
    <source>
        <dbReference type="ARBA" id="ARBA00022679"/>
    </source>
</evidence>
<dbReference type="InterPro" id="IPR006172">
    <property type="entry name" value="DNA-dir_DNA_pol_B"/>
</dbReference>
<keyword evidence="14 17" id="KW-0238">DNA-binding</keyword>
<dbReference type="Pfam" id="PF22634">
    <property type="entry name" value="POL2_thumb"/>
    <property type="match status" value="1"/>
</dbReference>
<dbReference type="GO" id="GO:0006287">
    <property type="term" value="P:base-excision repair, gap-filling"/>
    <property type="evidence" value="ECO:0007669"/>
    <property type="project" value="TreeGrafter"/>
</dbReference>
<evidence type="ECO:0000256" key="11">
    <source>
        <dbReference type="ARBA" id="ARBA00022932"/>
    </source>
</evidence>
<keyword evidence="4 17" id="KW-0004">4Fe-4S</keyword>
<dbReference type="GO" id="GO:0000278">
    <property type="term" value="P:mitotic cell cycle"/>
    <property type="evidence" value="ECO:0007669"/>
    <property type="project" value="TreeGrafter"/>
</dbReference>
<evidence type="ECO:0000256" key="18">
    <source>
        <dbReference type="SAM" id="MobiDB-lite"/>
    </source>
</evidence>
<keyword evidence="11 17" id="KW-0239">DNA-directed DNA polymerase</keyword>
<dbReference type="Gene3D" id="3.90.1600.10">
    <property type="entry name" value="Palm domain of DNA polymerase"/>
    <property type="match status" value="1"/>
</dbReference>
<keyword evidence="7 17" id="KW-0235">DNA replication</keyword>
<dbReference type="InterPro" id="IPR029703">
    <property type="entry name" value="POL2"/>
</dbReference>
<dbReference type="GO" id="GO:0051539">
    <property type="term" value="F:4 iron, 4 sulfur cluster binding"/>
    <property type="evidence" value="ECO:0007669"/>
    <property type="project" value="UniProtKB-KW"/>
</dbReference>
<evidence type="ECO:0000256" key="9">
    <source>
        <dbReference type="ARBA" id="ARBA00022771"/>
    </source>
</evidence>
<dbReference type="CDD" id="cd05779">
    <property type="entry name" value="DNA_polB_epsilon_exo"/>
    <property type="match status" value="1"/>
</dbReference>
<evidence type="ECO:0000256" key="1">
    <source>
        <dbReference type="ARBA" id="ARBA00001966"/>
    </source>
</evidence>
<evidence type="ECO:0000256" key="10">
    <source>
        <dbReference type="ARBA" id="ARBA00022833"/>
    </source>
</evidence>
<comment type="catalytic activity">
    <reaction evidence="16 17">
        <text>DNA(n) + a 2'-deoxyribonucleoside 5'-triphosphate = DNA(n+1) + diphosphate</text>
        <dbReference type="Rhea" id="RHEA:22508"/>
        <dbReference type="Rhea" id="RHEA-COMP:17339"/>
        <dbReference type="Rhea" id="RHEA-COMP:17340"/>
        <dbReference type="ChEBI" id="CHEBI:33019"/>
        <dbReference type="ChEBI" id="CHEBI:61560"/>
        <dbReference type="ChEBI" id="CHEBI:173112"/>
        <dbReference type="EC" id="2.7.7.7"/>
    </reaction>
</comment>
<dbReference type="GO" id="GO:0003677">
    <property type="term" value="F:DNA binding"/>
    <property type="evidence" value="ECO:0007669"/>
    <property type="project" value="UniProtKB-KW"/>
</dbReference>
<evidence type="ECO:0000313" key="23">
    <source>
        <dbReference type="Proteomes" id="UP001212997"/>
    </source>
</evidence>
<comment type="cofactor">
    <cofactor evidence="1 17">
        <name>[4Fe-4S] cluster</name>
        <dbReference type="ChEBI" id="CHEBI:49883"/>
    </cofactor>
</comment>
<dbReference type="GO" id="GO:0008622">
    <property type="term" value="C:epsilon DNA polymerase complex"/>
    <property type="evidence" value="ECO:0007669"/>
    <property type="project" value="InterPro"/>
</dbReference>
<evidence type="ECO:0000256" key="15">
    <source>
        <dbReference type="ARBA" id="ARBA00023242"/>
    </source>
</evidence>
<dbReference type="InterPro" id="IPR042087">
    <property type="entry name" value="DNA_pol_B_thumb"/>
</dbReference>
<evidence type="ECO:0000256" key="13">
    <source>
        <dbReference type="ARBA" id="ARBA00023014"/>
    </source>
</evidence>
<evidence type="ECO:0000256" key="3">
    <source>
        <dbReference type="ARBA" id="ARBA00005755"/>
    </source>
</evidence>
<evidence type="ECO:0000256" key="14">
    <source>
        <dbReference type="ARBA" id="ARBA00023125"/>
    </source>
</evidence>
<dbReference type="Pfam" id="PF00136">
    <property type="entry name" value="DNA_pol_B"/>
    <property type="match status" value="1"/>
</dbReference>
<dbReference type="InterPro" id="IPR006134">
    <property type="entry name" value="DNA-dir_DNA_pol_B_multi_dom"/>
</dbReference>
<keyword evidence="10 17" id="KW-0862">Zinc</keyword>
<organism evidence="22 23">
    <name type="scientific">Meripilus lineatus</name>
    <dbReference type="NCBI Taxonomy" id="2056292"/>
    <lineage>
        <taxon>Eukaryota</taxon>
        <taxon>Fungi</taxon>
        <taxon>Dikarya</taxon>
        <taxon>Basidiomycota</taxon>
        <taxon>Agaricomycotina</taxon>
        <taxon>Agaricomycetes</taxon>
        <taxon>Polyporales</taxon>
        <taxon>Meripilaceae</taxon>
        <taxon>Meripilus</taxon>
    </lineage>
</organism>
<proteinExistence type="inferred from homology"/>
<dbReference type="Gene3D" id="1.10.287.690">
    <property type="entry name" value="Helix hairpin bin"/>
    <property type="match status" value="1"/>
</dbReference>